<proteinExistence type="predicted"/>
<dbReference type="RefSeq" id="WP_330196350.1">
    <property type="nucleotide sequence ID" value="NZ_JAZDRO010000003.1"/>
</dbReference>
<dbReference type="Pfam" id="PF09951">
    <property type="entry name" value="Imm33"/>
    <property type="match status" value="1"/>
</dbReference>
<dbReference type="EMBL" id="JAZDRO010000003">
    <property type="protein sequence ID" value="MEE2566800.1"/>
    <property type="molecule type" value="Genomic_DNA"/>
</dbReference>
<feature type="domain" description="Immunity protein Imm33" evidence="1">
    <location>
        <begin position="16"/>
        <end position="100"/>
    </location>
</feature>
<organism evidence="2 3">
    <name type="scientific">Hyphobacterium marinum</name>
    <dbReference type="NCBI Taxonomy" id="3116574"/>
    <lineage>
        <taxon>Bacteria</taxon>
        <taxon>Pseudomonadati</taxon>
        <taxon>Pseudomonadota</taxon>
        <taxon>Alphaproteobacteria</taxon>
        <taxon>Maricaulales</taxon>
        <taxon>Maricaulaceae</taxon>
        <taxon>Hyphobacterium</taxon>
    </lineage>
</organism>
<dbReference type="InterPro" id="IPR018689">
    <property type="entry name" value="Imm33_dom"/>
</dbReference>
<evidence type="ECO:0000259" key="1">
    <source>
        <dbReference type="Pfam" id="PF09951"/>
    </source>
</evidence>
<protein>
    <submittedName>
        <fullName evidence="2">DUF2185 domain-containing protein</fullName>
    </submittedName>
</protein>
<sequence length="107" mass="11880">MAEEKQSKPLLPKGICVASNRIMRDGKPVGWAYREAVKADDSGWRFFAGDESEAYSNDLDNFAFHDINAVAKHDPSIAEIAELPEGSSYEKLSTGEWRSMDLDPDDA</sequence>
<gene>
    <name evidence="2" type="ORF">V0U35_08920</name>
</gene>
<name>A0ABU7M058_9PROT</name>
<keyword evidence="3" id="KW-1185">Reference proteome</keyword>
<reference evidence="2 3" key="1">
    <citation type="submission" date="2024-01" db="EMBL/GenBank/DDBJ databases">
        <title>Hyphobacterium bacterium isolated from marine sediment.</title>
        <authorList>
            <person name="Zhao S."/>
        </authorList>
    </citation>
    <scope>NUCLEOTIDE SEQUENCE [LARGE SCALE GENOMIC DNA]</scope>
    <source>
        <strain evidence="2 3">Y60-23</strain>
    </source>
</reference>
<accession>A0ABU7M058</accession>
<evidence type="ECO:0000313" key="3">
    <source>
        <dbReference type="Proteomes" id="UP001310692"/>
    </source>
</evidence>
<evidence type="ECO:0000313" key="2">
    <source>
        <dbReference type="EMBL" id="MEE2566800.1"/>
    </source>
</evidence>
<dbReference type="PANTHER" id="PTHR38743:SF2">
    <property type="entry name" value="DUF2185 DOMAIN-CONTAINING PROTEIN"/>
    <property type="match status" value="1"/>
</dbReference>
<dbReference type="Proteomes" id="UP001310692">
    <property type="component" value="Unassembled WGS sequence"/>
</dbReference>
<comment type="caution">
    <text evidence="2">The sequence shown here is derived from an EMBL/GenBank/DDBJ whole genome shotgun (WGS) entry which is preliminary data.</text>
</comment>
<dbReference type="PANTHER" id="PTHR38743">
    <property type="entry name" value="SIMILAR TO GLYOXYLASE I FAMILY PROTEIN"/>
    <property type="match status" value="1"/>
</dbReference>